<reference evidence="2" key="1">
    <citation type="submission" date="2010-06" db="EMBL/GenBank/DDBJ databases">
        <title>Contrasting Pleistocene Diversification of Recently Evolved Formosan Endemic Rhododendron Species Based on Multilocus Nuclear Gene Sequences.</title>
        <authorList>
            <person name="Lin Y.-H."/>
            <person name="Lin T.-P."/>
            <person name="Liao P.-C."/>
            <person name="Hwang S.-Y."/>
        </authorList>
    </citation>
    <scope>NUCLEOTIDE SEQUENCE</scope>
    <source>
        <strain evidence="2">YunEST8</strain>
    </source>
</reference>
<keyword evidence="1" id="KW-1133">Transmembrane helix</keyword>
<dbReference type="EMBL" id="HM594939">
    <property type="protein sequence ID" value="AEJ07735.1"/>
    <property type="molecule type" value="Genomic_DNA"/>
</dbReference>
<keyword evidence="1" id="KW-0812">Transmembrane</keyword>
<accession>K4EJT3</accession>
<protein>
    <submittedName>
        <fullName evidence="2">Uncharacterized protein</fullName>
    </submittedName>
</protein>
<name>K4EJT3_RHOSS</name>
<evidence type="ECO:0000256" key="1">
    <source>
        <dbReference type="SAM" id="Phobius"/>
    </source>
</evidence>
<feature type="non-terminal residue" evidence="2">
    <location>
        <position position="74"/>
    </location>
</feature>
<organism evidence="2">
    <name type="scientific">Rhododendron simsii</name>
    <name type="common">Sims's rhododendron</name>
    <dbReference type="NCBI Taxonomy" id="118357"/>
    <lineage>
        <taxon>Eukaryota</taxon>
        <taxon>Viridiplantae</taxon>
        <taxon>Streptophyta</taxon>
        <taxon>Embryophyta</taxon>
        <taxon>Tracheophyta</taxon>
        <taxon>Spermatophyta</taxon>
        <taxon>Magnoliopsida</taxon>
        <taxon>eudicotyledons</taxon>
        <taxon>Gunneridae</taxon>
        <taxon>Pentapetalae</taxon>
        <taxon>asterids</taxon>
        <taxon>Ericales</taxon>
        <taxon>Ericaceae</taxon>
        <taxon>Ericoideae</taxon>
        <taxon>Rhodoreae</taxon>
        <taxon>Rhododendron</taxon>
    </lineage>
</organism>
<feature type="transmembrane region" description="Helical" evidence="1">
    <location>
        <begin position="54"/>
        <end position="73"/>
    </location>
</feature>
<sequence length="74" mass="8224">AFCLPQSPDSANSAKFAGEVLKSAEIYIFYKLNLYIINLWLVGTAMGIDRTFNHLLLVLVLVLVVMVVIVELVI</sequence>
<evidence type="ECO:0000313" key="2">
    <source>
        <dbReference type="EMBL" id="AEJ07735.1"/>
    </source>
</evidence>
<keyword evidence="1" id="KW-0472">Membrane</keyword>
<feature type="non-terminal residue" evidence="2">
    <location>
        <position position="1"/>
    </location>
</feature>
<feature type="transmembrane region" description="Helical" evidence="1">
    <location>
        <begin position="32"/>
        <end position="48"/>
    </location>
</feature>
<proteinExistence type="predicted"/>
<dbReference type="AlphaFoldDB" id="K4EJT3"/>